<dbReference type="RefSeq" id="WP_116977890.1">
    <property type="nucleotide sequence ID" value="NZ_QPMM01000012.1"/>
</dbReference>
<dbReference type="Gene3D" id="2.60.120.1440">
    <property type="match status" value="1"/>
</dbReference>
<dbReference type="Proteomes" id="UP000260644">
    <property type="component" value="Unassembled WGS sequence"/>
</dbReference>
<gene>
    <name evidence="4" type="ORF">DVR12_21605</name>
</gene>
<sequence length="317" mass="35695">MNDDLLVKYLLNTTTSAENTQVEAWLREKDENRRYYEHFQLIWKESRQLAATSTVDENEAWKRFQKRVGADDNTAKIIPITPAKQNGFAPLLRIAAIIVVLLGAGTLWLLLRDQKTVISASQLAVNSTLPDGSSITLNKDSKLTYASAKNVREVALTGEAFFDVAKDVNKPFIIKVNDITIKVLGTSFNVKNHNNTTSVIVESGAVEVSRGNEVLQLKQNERAIIDARQSIQKQSSTDELYNYYRTQSFVCNNTPLWQLVELMNEVYGTNIIIADSTKRDIEINSTFSTKSLDETLRVIGLTYQIEVTKTNSQILLK</sequence>
<evidence type="ECO:0000259" key="2">
    <source>
        <dbReference type="Pfam" id="PF04773"/>
    </source>
</evidence>
<proteinExistence type="predicted"/>
<dbReference type="Gene3D" id="3.55.50.30">
    <property type="match status" value="1"/>
</dbReference>
<keyword evidence="1" id="KW-0812">Transmembrane</keyword>
<dbReference type="InterPro" id="IPR032508">
    <property type="entry name" value="FecR_C"/>
</dbReference>
<evidence type="ECO:0000313" key="5">
    <source>
        <dbReference type="Proteomes" id="UP000260644"/>
    </source>
</evidence>
<evidence type="ECO:0000259" key="3">
    <source>
        <dbReference type="Pfam" id="PF16344"/>
    </source>
</evidence>
<dbReference type="PANTHER" id="PTHR30273:SF2">
    <property type="entry name" value="PROTEIN FECR"/>
    <property type="match status" value="1"/>
</dbReference>
<keyword evidence="5" id="KW-1185">Reference proteome</keyword>
<dbReference type="PIRSF" id="PIRSF018266">
    <property type="entry name" value="FecR"/>
    <property type="match status" value="1"/>
</dbReference>
<keyword evidence="1" id="KW-1133">Transmembrane helix</keyword>
<dbReference type="OrthoDB" id="1452822at2"/>
<feature type="domain" description="Protein FecR C-terminal" evidence="3">
    <location>
        <begin position="249"/>
        <end position="315"/>
    </location>
</feature>
<dbReference type="InterPro" id="IPR006860">
    <property type="entry name" value="FecR"/>
</dbReference>
<dbReference type="AlphaFoldDB" id="A0A3E1Y4W7"/>
<feature type="domain" description="FecR protein" evidence="2">
    <location>
        <begin position="121"/>
        <end position="207"/>
    </location>
</feature>
<name>A0A3E1Y4W7_9BACT</name>
<protein>
    <submittedName>
        <fullName evidence="4">DUF4974 domain-containing protein</fullName>
    </submittedName>
</protein>
<keyword evidence="1" id="KW-0472">Membrane</keyword>
<reference evidence="4 5" key="1">
    <citation type="submission" date="2018-07" db="EMBL/GenBank/DDBJ databases">
        <title>Chitinophaga K2CV101002-2 sp. nov., isolated from a monsoon evergreen broad-leaved forest soil.</title>
        <authorList>
            <person name="Lv Y."/>
        </authorList>
    </citation>
    <scope>NUCLEOTIDE SEQUENCE [LARGE SCALE GENOMIC DNA]</scope>
    <source>
        <strain evidence="4 5">GDMCC 1.1288</strain>
    </source>
</reference>
<dbReference type="EMBL" id="QPMM01000012">
    <property type="protein sequence ID" value="RFS19703.1"/>
    <property type="molecule type" value="Genomic_DNA"/>
</dbReference>
<dbReference type="GO" id="GO:0016989">
    <property type="term" value="F:sigma factor antagonist activity"/>
    <property type="evidence" value="ECO:0007669"/>
    <property type="project" value="TreeGrafter"/>
</dbReference>
<feature type="transmembrane region" description="Helical" evidence="1">
    <location>
        <begin position="91"/>
        <end position="111"/>
    </location>
</feature>
<dbReference type="Pfam" id="PF16344">
    <property type="entry name" value="FecR_C"/>
    <property type="match status" value="1"/>
</dbReference>
<evidence type="ECO:0000256" key="1">
    <source>
        <dbReference type="SAM" id="Phobius"/>
    </source>
</evidence>
<accession>A0A3E1Y4W7</accession>
<comment type="caution">
    <text evidence="4">The sequence shown here is derived from an EMBL/GenBank/DDBJ whole genome shotgun (WGS) entry which is preliminary data.</text>
</comment>
<dbReference type="Pfam" id="PF04773">
    <property type="entry name" value="FecR"/>
    <property type="match status" value="1"/>
</dbReference>
<evidence type="ECO:0000313" key="4">
    <source>
        <dbReference type="EMBL" id="RFS19703.1"/>
    </source>
</evidence>
<dbReference type="PANTHER" id="PTHR30273">
    <property type="entry name" value="PERIPLASMIC SIGNAL SENSOR AND SIGMA FACTOR ACTIVATOR FECR-RELATED"/>
    <property type="match status" value="1"/>
</dbReference>
<organism evidence="4 5">
    <name type="scientific">Chitinophaga silvatica</name>
    <dbReference type="NCBI Taxonomy" id="2282649"/>
    <lineage>
        <taxon>Bacteria</taxon>
        <taxon>Pseudomonadati</taxon>
        <taxon>Bacteroidota</taxon>
        <taxon>Chitinophagia</taxon>
        <taxon>Chitinophagales</taxon>
        <taxon>Chitinophagaceae</taxon>
        <taxon>Chitinophaga</taxon>
    </lineage>
</organism>
<dbReference type="InterPro" id="IPR012373">
    <property type="entry name" value="Ferrdict_sens_TM"/>
</dbReference>